<dbReference type="GeneID" id="26630088"/>
<dbReference type="EMBL" id="KR080193">
    <property type="protein sequence ID" value="AKF14203.1"/>
    <property type="molecule type" value="Genomic_DNA"/>
</dbReference>
<name>A0A0F6WDR5_9CAUD</name>
<dbReference type="KEGG" id="vg:26630088"/>
<evidence type="ECO:0000313" key="3">
    <source>
        <dbReference type="Proteomes" id="UP000207763"/>
    </source>
</evidence>
<feature type="region of interest" description="Disordered" evidence="1">
    <location>
        <begin position="1"/>
        <end position="30"/>
    </location>
</feature>
<dbReference type="GO" id="GO:0006355">
    <property type="term" value="P:regulation of DNA-templated transcription"/>
    <property type="evidence" value="ECO:0007669"/>
    <property type="project" value="InterPro"/>
</dbReference>
<dbReference type="InterPro" id="IPR010985">
    <property type="entry name" value="Ribbon_hlx_hlx"/>
</dbReference>
<dbReference type="Proteomes" id="UP000207763">
    <property type="component" value="Segment"/>
</dbReference>
<evidence type="ECO:0000256" key="1">
    <source>
        <dbReference type="SAM" id="MobiDB-lite"/>
    </source>
</evidence>
<accession>A0A0F6WDR5</accession>
<protein>
    <submittedName>
        <fullName evidence="2">ParB-like dsDNA partitioning protein</fullName>
    </submittedName>
</protein>
<evidence type="ECO:0000313" key="2">
    <source>
        <dbReference type="EMBL" id="AKF14203.1"/>
    </source>
</evidence>
<dbReference type="SUPFAM" id="SSF47598">
    <property type="entry name" value="Ribbon-helix-helix"/>
    <property type="match status" value="1"/>
</dbReference>
<keyword evidence="3" id="KW-1185">Reference proteome</keyword>
<organism evidence="2 3">
    <name type="scientific">Mycobacterium phage Luchador</name>
    <dbReference type="NCBI Taxonomy" id="1647300"/>
    <lineage>
        <taxon>Viruses</taxon>
        <taxon>Duplodnaviria</taxon>
        <taxon>Heunggongvirae</taxon>
        <taxon>Uroviricota</taxon>
        <taxon>Caudoviricetes</taxon>
        <taxon>Luchadorvirus</taxon>
        <taxon>Luchadorvirus luchador</taxon>
        <taxon>Lucadorvirus luchador</taxon>
    </lineage>
</organism>
<dbReference type="RefSeq" id="YP_009203098.1">
    <property type="nucleotide sequence ID" value="NC_028849.1"/>
</dbReference>
<sequence>MSEGLQGKLQKQREASSSKPAKRATEAYHRPADDMAKFTTYLPKVLIDKMKVRAVEEKTTAAKMITEEMEKRLAAPARIPDKPSRPEIT</sequence>
<reference evidence="2 3" key="1">
    <citation type="journal article" date="2015" name="Genome Announc.">
        <title>Genome Sequences of Mycobacteriophages Luchador and Nerujay.</title>
        <authorList>
            <person name="Pope W.H."/>
            <person name="Ahmed T."/>
            <person name="Drobitch M.K."/>
            <person name="Early D.R."/>
            <person name="Eljamri S."/>
            <person name="Kasturiarachi N.S."/>
            <person name="Klonicki E.F."/>
            <person name="Manjooran D.T."/>
            <person name="Ni Chochlain A.N."/>
            <person name="Puglionesi A.O."/>
            <person name="Rajakumar V."/>
            <person name="Shindle K.A."/>
            <person name="Tran M.T."/>
            <person name="Brown B.R."/>
            <person name="Churilla B.M."/>
            <person name="Cohen K.L."/>
            <person name="Wilkes K.E."/>
            <person name="Grubb S.R."/>
            <person name="Warner M.H."/>
            <person name="Bowman C.A."/>
            <person name="Russell D.A."/>
            <person name="Hatfull G.F."/>
        </authorList>
    </citation>
    <scope>NUCLEOTIDE SEQUENCE [LARGE SCALE GENOMIC DNA]</scope>
</reference>
<gene>
    <name evidence="2" type="primary">39</name>
    <name evidence="2" type="ORF">SEA_LUCHADOR_39</name>
</gene>
<proteinExistence type="predicted"/>